<keyword evidence="1" id="KW-0812">Transmembrane</keyword>
<dbReference type="Proteomes" id="UP000186997">
    <property type="component" value="Unassembled WGS sequence"/>
</dbReference>
<keyword evidence="3" id="KW-1185">Reference proteome</keyword>
<proteinExistence type="predicted"/>
<dbReference type="EMBL" id="FTPR01000002">
    <property type="protein sequence ID" value="SIT88100.1"/>
    <property type="molecule type" value="Genomic_DNA"/>
</dbReference>
<keyword evidence="1" id="KW-0472">Membrane</keyword>
<protein>
    <submittedName>
        <fullName evidence="2">Uncharacterized protein</fullName>
    </submittedName>
</protein>
<dbReference type="STRING" id="287098.SAMN05421665_2619"/>
<keyword evidence="1" id="KW-1133">Transmembrane helix</keyword>
<dbReference type="AlphaFoldDB" id="A0A1R3XA52"/>
<name>A0A1R3XA52_9RHOB</name>
<gene>
    <name evidence="2" type="ORF">SAMN05421665_2619</name>
</gene>
<evidence type="ECO:0000256" key="1">
    <source>
        <dbReference type="SAM" id="Phobius"/>
    </source>
</evidence>
<accession>A0A1R3XA52</accession>
<sequence>MMLLFVTRFSVGCFFILRFIPRWDFSKVTAEENRLQNKLFKNNVLWSIFFYVIRSVTALTLSSTRFFHRPDLFIPTVEKTLWCNLGQVCSTQNAAAC</sequence>
<evidence type="ECO:0000313" key="2">
    <source>
        <dbReference type="EMBL" id="SIT88100.1"/>
    </source>
</evidence>
<reference evidence="3" key="1">
    <citation type="submission" date="2017-01" db="EMBL/GenBank/DDBJ databases">
        <authorList>
            <person name="Varghese N."/>
            <person name="Submissions S."/>
        </authorList>
    </citation>
    <scope>NUCLEOTIDE SEQUENCE [LARGE SCALE GENOMIC DNA]</scope>
    <source>
        <strain evidence="3">DSM 29591</strain>
    </source>
</reference>
<feature type="transmembrane region" description="Helical" evidence="1">
    <location>
        <begin position="43"/>
        <end position="61"/>
    </location>
</feature>
<organism evidence="2 3">
    <name type="scientific">Yoonia rosea</name>
    <dbReference type="NCBI Taxonomy" id="287098"/>
    <lineage>
        <taxon>Bacteria</taxon>
        <taxon>Pseudomonadati</taxon>
        <taxon>Pseudomonadota</taxon>
        <taxon>Alphaproteobacteria</taxon>
        <taxon>Rhodobacterales</taxon>
        <taxon>Paracoccaceae</taxon>
        <taxon>Yoonia</taxon>
    </lineage>
</organism>
<evidence type="ECO:0000313" key="3">
    <source>
        <dbReference type="Proteomes" id="UP000186997"/>
    </source>
</evidence>